<dbReference type="CDD" id="cd02432">
    <property type="entry name" value="Nodulin-21_like_1"/>
    <property type="match status" value="1"/>
</dbReference>
<keyword evidence="7" id="KW-1185">Reference proteome</keyword>
<dbReference type="EMBL" id="CP007490">
    <property type="protein sequence ID" value="AIC47512.1"/>
    <property type="molecule type" value="Genomic_DNA"/>
</dbReference>
<evidence type="ECO:0000256" key="1">
    <source>
        <dbReference type="ARBA" id="ARBA00004127"/>
    </source>
</evidence>
<dbReference type="Pfam" id="PF01988">
    <property type="entry name" value="VIT1"/>
    <property type="match status" value="1"/>
</dbReference>
<dbReference type="GO" id="GO:0012505">
    <property type="term" value="C:endomembrane system"/>
    <property type="evidence" value="ECO:0007669"/>
    <property type="project" value="UniProtKB-SubCell"/>
</dbReference>
<feature type="transmembrane region" description="Helical" evidence="5">
    <location>
        <begin position="224"/>
        <end position="248"/>
    </location>
</feature>
<protein>
    <submittedName>
        <fullName evidence="6">Putative membrane protein</fullName>
    </submittedName>
</protein>
<gene>
    <name evidence="6" type="ORF">Rhola_00007080</name>
</gene>
<evidence type="ECO:0000313" key="6">
    <source>
        <dbReference type="EMBL" id="AIC47512.1"/>
    </source>
</evidence>
<evidence type="ECO:0000256" key="4">
    <source>
        <dbReference type="ARBA" id="ARBA00023136"/>
    </source>
</evidence>
<sequence length="307" mass="31940">MDLSANNLKPSDPASTAVVKPSTLKFIGDTQNLIWLEFALILAKVNLRACLPRPATVLISKIMSKAKLTKLDEAVMAKQEFQRNSMAAKLNWLRAGVLGANDGIVSTAGLVMGVAGATTDSNSILIAGVAGLVAGSISMAGGEYTSVSAQKDSEIASLSRERRELAEDPEGELRELAWFYEQKGLSLELATKVAKELTARDAIKAHAEAELGIDSEQHASPTQAAFASFVAFAAGSLLPLLAVTGPWIEARIPVTVIAVVASLAITGFVGAKIGGARSGIAIIRNVVVSLLTMGITFAIGSLVGTAI</sequence>
<evidence type="ECO:0000256" key="5">
    <source>
        <dbReference type="SAM" id="Phobius"/>
    </source>
</evidence>
<dbReference type="KEGG" id="rla:Rhola_00007080"/>
<comment type="subcellular location">
    <subcellularLocation>
        <location evidence="1">Endomembrane system</location>
        <topology evidence="1">Multi-pass membrane protein</topology>
    </subcellularLocation>
</comment>
<dbReference type="InterPro" id="IPR008217">
    <property type="entry name" value="Ccc1_fam"/>
</dbReference>
<keyword evidence="2 5" id="KW-0812">Transmembrane</keyword>
<dbReference type="AlphaFoldDB" id="A0A060JG19"/>
<name>A0A060JG19_9MICO</name>
<dbReference type="HOGENOM" id="CLU_038957_3_0_11"/>
<keyword evidence="4 5" id="KW-0472">Membrane</keyword>
<evidence type="ECO:0000256" key="3">
    <source>
        <dbReference type="ARBA" id="ARBA00022989"/>
    </source>
</evidence>
<dbReference type="GO" id="GO:0005384">
    <property type="term" value="F:manganese ion transmembrane transporter activity"/>
    <property type="evidence" value="ECO:0007669"/>
    <property type="project" value="InterPro"/>
</dbReference>
<keyword evidence="3 5" id="KW-1133">Transmembrane helix</keyword>
<dbReference type="GO" id="GO:0030026">
    <property type="term" value="P:intracellular manganese ion homeostasis"/>
    <property type="evidence" value="ECO:0007669"/>
    <property type="project" value="InterPro"/>
</dbReference>
<accession>A0A060JG19</accession>
<dbReference type="PATRIC" id="fig|529884.3.peg.671"/>
<organism evidence="6 7">
    <name type="scientific">Rhodoluna lacicola</name>
    <dbReference type="NCBI Taxonomy" id="529884"/>
    <lineage>
        <taxon>Bacteria</taxon>
        <taxon>Bacillati</taxon>
        <taxon>Actinomycetota</taxon>
        <taxon>Actinomycetes</taxon>
        <taxon>Micrococcales</taxon>
        <taxon>Microbacteriaceae</taxon>
        <taxon>Luna cluster</taxon>
        <taxon>Luna-1 subcluster</taxon>
        <taxon>Rhodoluna</taxon>
    </lineage>
</organism>
<dbReference type="Proteomes" id="UP000067708">
    <property type="component" value="Chromosome"/>
</dbReference>
<evidence type="ECO:0000256" key="2">
    <source>
        <dbReference type="ARBA" id="ARBA00022692"/>
    </source>
</evidence>
<reference evidence="6 7" key="1">
    <citation type="journal article" date="2014" name="Int. J. Syst. Evol. Microbiol.">
        <title>Rhodoluna lacicola gen. nov., sp. nov., a planktonic freshwater bacterium with stream-lined genome.</title>
        <authorList>
            <person name="Hahn M."/>
            <person name="Schmidt J."/>
            <person name="Taipale S.J."/>
            <person name="Doolittle W.F."/>
            <person name="Koll U."/>
        </authorList>
    </citation>
    <scope>NUCLEOTIDE SEQUENCE [LARGE SCALE GENOMIC DNA]</scope>
    <source>
        <strain evidence="6 7">MWH-Ta8</strain>
    </source>
</reference>
<dbReference type="PANTHER" id="PTHR31851">
    <property type="entry name" value="FE(2+)/MN(2+) TRANSPORTER PCL1"/>
    <property type="match status" value="1"/>
</dbReference>
<feature type="transmembrane region" description="Helical" evidence="5">
    <location>
        <begin position="286"/>
        <end position="306"/>
    </location>
</feature>
<feature type="transmembrane region" description="Helical" evidence="5">
    <location>
        <begin position="254"/>
        <end position="274"/>
    </location>
</feature>
<dbReference type="eggNOG" id="COG1814">
    <property type="taxonomic scope" value="Bacteria"/>
</dbReference>
<evidence type="ECO:0000313" key="7">
    <source>
        <dbReference type="Proteomes" id="UP000067708"/>
    </source>
</evidence>
<proteinExistence type="predicted"/>
<dbReference type="STRING" id="529884.Rhola_00007080"/>